<sequence>MKLYSKIFMVLIILLFNCTVSCSKELTKELRYEQIEWLIFNNFDEYEEKELIKLLDRSRKVINEMNYEYLKHYIFIRSSEKKAIKQLKNAFELGHKEAGYNLYNHLTLDDKAMAERYLVEAAKRGSVEAMFLVGVYHDDENDRYISDFSKKEMFEMLIASAMEGQTQAILSLGKQAINSKFSTVPDALLWRVINYLVNQDGENSVLVADFEANKVWKNYCLKFNKFMAQNFDLLIESTETPERDKYLLLSKSIVECMN</sequence>
<dbReference type="EMBL" id="JBHRTS010000016">
    <property type="protein sequence ID" value="MFC3195958.1"/>
    <property type="molecule type" value="Genomic_DNA"/>
</dbReference>
<dbReference type="Gene3D" id="1.25.40.10">
    <property type="entry name" value="Tetratricopeptide repeat domain"/>
    <property type="match status" value="1"/>
</dbReference>
<dbReference type="InterPro" id="IPR011990">
    <property type="entry name" value="TPR-like_helical_dom_sf"/>
</dbReference>
<name>A0ABV7JGJ6_9GAMM</name>
<evidence type="ECO:0000313" key="2">
    <source>
        <dbReference type="Proteomes" id="UP001595533"/>
    </source>
</evidence>
<organism evidence="1 2">
    <name type="scientific">Marinicella sediminis</name>
    <dbReference type="NCBI Taxonomy" id="1792834"/>
    <lineage>
        <taxon>Bacteria</taxon>
        <taxon>Pseudomonadati</taxon>
        <taxon>Pseudomonadota</taxon>
        <taxon>Gammaproteobacteria</taxon>
        <taxon>Lysobacterales</taxon>
        <taxon>Marinicellaceae</taxon>
        <taxon>Marinicella</taxon>
    </lineage>
</organism>
<evidence type="ECO:0008006" key="3">
    <source>
        <dbReference type="Google" id="ProtNLM"/>
    </source>
</evidence>
<evidence type="ECO:0000313" key="1">
    <source>
        <dbReference type="EMBL" id="MFC3195958.1"/>
    </source>
</evidence>
<keyword evidence="2" id="KW-1185">Reference proteome</keyword>
<comment type="caution">
    <text evidence="1">The sequence shown here is derived from an EMBL/GenBank/DDBJ whole genome shotgun (WGS) entry which is preliminary data.</text>
</comment>
<reference evidence="2" key="1">
    <citation type="journal article" date="2019" name="Int. J. Syst. Evol. Microbiol.">
        <title>The Global Catalogue of Microorganisms (GCM) 10K type strain sequencing project: providing services to taxonomists for standard genome sequencing and annotation.</title>
        <authorList>
            <consortium name="The Broad Institute Genomics Platform"/>
            <consortium name="The Broad Institute Genome Sequencing Center for Infectious Disease"/>
            <person name="Wu L."/>
            <person name="Ma J."/>
        </authorList>
    </citation>
    <scope>NUCLEOTIDE SEQUENCE [LARGE SCALE GENOMIC DNA]</scope>
    <source>
        <strain evidence="2">KCTC 42953</strain>
    </source>
</reference>
<gene>
    <name evidence="1" type="ORF">ACFODZ_17035</name>
</gene>
<accession>A0ABV7JGJ6</accession>
<protein>
    <recommendedName>
        <fullName evidence="3">Sel1 repeat family protein</fullName>
    </recommendedName>
</protein>
<dbReference type="RefSeq" id="WP_157893052.1">
    <property type="nucleotide sequence ID" value="NZ_JBHRTS010000016.1"/>
</dbReference>
<dbReference type="Proteomes" id="UP001595533">
    <property type="component" value="Unassembled WGS sequence"/>
</dbReference>
<proteinExistence type="predicted"/>
<dbReference type="SUPFAM" id="SSF81901">
    <property type="entry name" value="HCP-like"/>
    <property type="match status" value="1"/>
</dbReference>